<dbReference type="SUPFAM" id="SSF101874">
    <property type="entry name" value="YceI-like"/>
    <property type="match status" value="1"/>
</dbReference>
<dbReference type="InterPro" id="IPR036761">
    <property type="entry name" value="TTHA0802/YceI-like_sf"/>
</dbReference>
<organism evidence="3 4">
    <name type="scientific">Lysobacter yangpyeongensis</name>
    <dbReference type="NCBI Taxonomy" id="346182"/>
    <lineage>
        <taxon>Bacteria</taxon>
        <taxon>Pseudomonadati</taxon>
        <taxon>Pseudomonadota</taxon>
        <taxon>Gammaproteobacteria</taxon>
        <taxon>Lysobacterales</taxon>
        <taxon>Lysobacteraceae</taxon>
        <taxon>Lysobacter</taxon>
    </lineage>
</organism>
<feature type="chain" id="PRO_5046439174" evidence="1">
    <location>
        <begin position="21"/>
        <end position="189"/>
    </location>
</feature>
<evidence type="ECO:0000256" key="1">
    <source>
        <dbReference type="SAM" id="SignalP"/>
    </source>
</evidence>
<dbReference type="PANTHER" id="PTHR34406">
    <property type="entry name" value="PROTEIN YCEI"/>
    <property type="match status" value="1"/>
</dbReference>
<protein>
    <submittedName>
        <fullName evidence="3">YceI family protein</fullName>
    </submittedName>
</protein>
<proteinExistence type="predicted"/>
<dbReference type="RefSeq" id="WP_386753969.1">
    <property type="nucleotide sequence ID" value="NZ_JBHSNM010000001.1"/>
</dbReference>
<evidence type="ECO:0000259" key="2">
    <source>
        <dbReference type="SMART" id="SM00867"/>
    </source>
</evidence>
<evidence type="ECO:0000313" key="4">
    <source>
        <dbReference type="Proteomes" id="UP001596036"/>
    </source>
</evidence>
<dbReference type="InterPro" id="IPR007372">
    <property type="entry name" value="Lipid/polyisoprenoid-bd_YceI"/>
</dbReference>
<keyword evidence="4" id="KW-1185">Reference proteome</keyword>
<comment type="caution">
    <text evidence="3">The sequence shown here is derived from an EMBL/GenBank/DDBJ whole genome shotgun (WGS) entry which is preliminary data.</text>
</comment>
<dbReference type="EMBL" id="JBHSNM010000001">
    <property type="protein sequence ID" value="MFC5569740.1"/>
    <property type="molecule type" value="Genomic_DNA"/>
</dbReference>
<sequence>MSSKSLLLAALLAAPVVAAAADYAQAPGSVLAFAGTYQGEAFTGRFPGFVTSFSFDPAQLSAAKLDVTIPLATASTGNSDYDGEMRGSSFFDSAKFPQARYTATRFRALGGNSYAADGTLSLHGVSRPVTLTFTWTPGAKPVLAGKATVKRLDFGVGEGDWADTSLIPNEIAVSTKVFFVPKAATAARK</sequence>
<dbReference type="Proteomes" id="UP001596036">
    <property type="component" value="Unassembled WGS sequence"/>
</dbReference>
<dbReference type="Pfam" id="PF04264">
    <property type="entry name" value="YceI"/>
    <property type="match status" value="1"/>
</dbReference>
<gene>
    <name evidence="3" type="ORF">ACFPN1_06665</name>
</gene>
<feature type="domain" description="Lipid/polyisoprenoid-binding YceI-like" evidence="2">
    <location>
        <begin position="22"/>
        <end position="180"/>
    </location>
</feature>
<dbReference type="PANTHER" id="PTHR34406:SF1">
    <property type="entry name" value="PROTEIN YCEI"/>
    <property type="match status" value="1"/>
</dbReference>
<name>A0ABW0SLB2_9GAMM</name>
<evidence type="ECO:0000313" key="3">
    <source>
        <dbReference type="EMBL" id="MFC5569740.1"/>
    </source>
</evidence>
<keyword evidence="1" id="KW-0732">Signal</keyword>
<accession>A0ABW0SLB2</accession>
<feature type="signal peptide" evidence="1">
    <location>
        <begin position="1"/>
        <end position="20"/>
    </location>
</feature>
<reference evidence="4" key="1">
    <citation type="journal article" date="2019" name="Int. J. Syst. Evol. Microbiol.">
        <title>The Global Catalogue of Microorganisms (GCM) 10K type strain sequencing project: providing services to taxonomists for standard genome sequencing and annotation.</title>
        <authorList>
            <consortium name="The Broad Institute Genomics Platform"/>
            <consortium name="The Broad Institute Genome Sequencing Center for Infectious Disease"/>
            <person name="Wu L."/>
            <person name="Ma J."/>
        </authorList>
    </citation>
    <scope>NUCLEOTIDE SEQUENCE [LARGE SCALE GENOMIC DNA]</scope>
    <source>
        <strain evidence="4">KACC 11407</strain>
    </source>
</reference>
<dbReference type="SMART" id="SM00867">
    <property type="entry name" value="YceI"/>
    <property type="match status" value="1"/>
</dbReference>
<dbReference type="Gene3D" id="2.40.128.110">
    <property type="entry name" value="Lipid/polyisoprenoid-binding, YceI-like"/>
    <property type="match status" value="1"/>
</dbReference>